<evidence type="ECO:0000313" key="3">
    <source>
        <dbReference type="Proteomes" id="UP000283374"/>
    </source>
</evidence>
<reference evidence="2 3" key="1">
    <citation type="submission" date="2018-08" db="EMBL/GenBank/DDBJ databases">
        <title>Cellulomonas rhizosphaerae sp. nov., a novel actinomycete isolated from soil.</title>
        <authorList>
            <person name="Tian Y."/>
        </authorList>
    </citation>
    <scope>NUCLEOTIDE SEQUENCE [LARGE SCALE GENOMIC DNA]</scope>
    <source>
        <strain evidence="2 3">NEAU-TCZ24</strain>
    </source>
</reference>
<gene>
    <name evidence="2" type="ORF">D1825_13420</name>
</gene>
<comment type="caution">
    <text evidence="2">The sequence shown here is derived from an EMBL/GenBank/DDBJ whole genome shotgun (WGS) entry which is preliminary data.</text>
</comment>
<dbReference type="InterPro" id="IPR010879">
    <property type="entry name" value="DUF1508"/>
</dbReference>
<dbReference type="EMBL" id="QWKP01000211">
    <property type="protein sequence ID" value="RHA38728.1"/>
    <property type="molecule type" value="Genomic_DNA"/>
</dbReference>
<dbReference type="RefSeq" id="WP_118767921.1">
    <property type="nucleotide sequence ID" value="NZ_QWKP01000211.1"/>
</dbReference>
<dbReference type="Gene3D" id="3.30.160.160">
    <property type="entry name" value="YegP-like"/>
    <property type="match status" value="1"/>
</dbReference>
<dbReference type="AlphaFoldDB" id="A0A413RJL7"/>
<dbReference type="Pfam" id="PF07411">
    <property type="entry name" value="DUF1508"/>
    <property type="match status" value="1"/>
</dbReference>
<evidence type="ECO:0000313" key="2">
    <source>
        <dbReference type="EMBL" id="RHA38728.1"/>
    </source>
</evidence>
<name>A0A413RJL7_9CELL</name>
<dbReference type="Proteomes" id="UP000283374">
    <property type="component" value="Unassembled WGS sequence"/>
</dbReference>
<accession>A0A413RJL7</accession>
<proteinExistence type="predicted"/>
<keyword evidence="3" id="KW-1185">Reference proteome</keyword>
<protein>
    <submittedName>
        <fullName evidence="2">DUF1508 domain-containing protein</fullName>
    </submittedName>
</protein>
<dbReference type="SUPFAM" id="SSF160113">
    <property type="entry name" value="YegP-like"/>
    <property type="match status" value="1"/>
</dbReference>
<organism evidence="2 3">
    <name type="scientific">Cellulomonas rhizosphaerae</name>
    <dbReference type="NCBI Taxonomy" id="2293719"/>
    <lineage>
        <taxon>Bacteria</taxon>
        <taxon>Bacillati</taxon>
        <taxon>Actinomycetota</taxon>
        <taxon>Actinomycetes</taxon>
        <taxon>Micrococcales</taxon>
        <taxon>Cellulomonadaceae</taxon>
        <taxon>Cellulomonas</taxon>
    </lineage>
</organism>
<sequence>MADQSETKFEVYERTDGRWAWRLRAGNNLIIATDGGQGYENRETCESLGWGVVSGYFKPSER</sequence>
<evidence type="ECO:0000259" key="1">
    <source>
        <dbReference type="Pfam" id="PF07411"/>
    </source>
</evidence>
<feature type="domain" description="DUF1508" evidence="1">
    <location>
        <begin position="16"/>
        <end position="46"/>
    </location>
</feature>
<dbReference type="InterPro" id="IPR036913">
    <property type="entry name" value="YegP-like_sf"/>
</dbReference>
<dbReference type="OrthoDB" id="9802792at2"/>